<gene>
    <name evidence="2" type="ORF">IAC87_04910</name>
</gene>
<comment type="caution">
    <text evidence="2">The sequence shown here is derived from an EMBL/GenBank/DDBJ whole genome shotgun (WGS) entry which is preliminary data.</text>
</comment>
<evidence type="ECO:0000256" key="1">
    <source>
        <dbReference type="SAM" id="SignalP"/>
    </source>
</evidence>
<name>A0A9D9J0C9_9BACT</name>
<dbReference type="PROSITE" id="PS51257">
    <property type="entry name" value="PROKAR_LIPOPROTEIN"/>
    <property type="match status" value="1"/>
</dbReference>
<accession>A0A9D9J0C9</accession>
<organism evidence="2 3">
    <name type="scientific">Candidatus Merdivivens faecigallinarum</name>
    <dbReference type="NCBI Taxonomy" id="2840871"/>
    <lineage>
        <taxon>Bacteria</taxon>
        <taxon>Pseudomonadati</taxon>
        <taxon>Bacteroidota</taxon>
        <taxon>Bacteroidia</taxon>
        <taxon>Bacteroidales</taxon>
        <taxon>Muribaculaceae</taxon>
        <taxon>Muribaculaceae incertae sedis</taxon>
        <taxon>Candidatus Merdivivens</taxon>
    </lineage>
</organism>
<dbReference type="AlphaFoldDB" id="A0A9D9J0C9"/>
<evidence type="ECO:0000313" key="2">
    <source>
        <dbReference type="EMBL" id="MBO8481868.1"/>
    </source>
</evidence>
<feature type="signal peptide" evidence="1">
    <location>
        <begin position="1"/>
        <end position="23"/>
    </location>
</feature>
<reference evidence="2" key="1">
    <citation type="submission" date="2020-10" db="EMBL/GenBank/DDBJ databases">
        <authorList>
            <person name="Gilroy R."/>
        </authorList>
    </citation>
    <scope>NUCLEOTIDE SEQUENCE</scope>
    <source>
        <strain evidence="2">B3-2255</strain>
    </source>
</reference>
<feature type="chain" id="PRO_5038477053" evidence="1">
    <location>
        <begin position="24"/>
        <end position="149"/>
    </location>
</feature>
<keyword evidence="1" id="KW-0732">Signal</keyword>
<dbReference type="Proteomes" id="UP000823772">
    <property type="component" value="Unassembled WGS sequence"/>
</dbReference>
<reference evidence="2" key="2">
    <citation type="journal article" date="2021" name="PeerJ">
        <title>Extensive microbial diversity within the chicken gut microbiome revealed by metagenomics and culture.</title>
        <authorList>
            <person name="Gilroy R."/>
            <person name="Ravi A."/>
            <person name="Getino M."/>
            <person name="Pursley I."/>
            <person name="Horton D.L."/>
            <person name="Alikhan N.F."/>
            <person name="Baker D."/>
            <person name="Gharbi K."/>
            <person name="Hall N."/>
            <person name="Watson M."/>
            <person name="Adriaenssens E.M."/>
            <person name="Foster-Nyarko E."/>
            <person name="Jarju S."/>
            <person name="Secka A."/>
            <person name="Antonio M."/>
            <person name="Oren A."/>
            <person name="Chaudhuri R.R."/>
            <person name="La Ragione R."/>
            <person name="Hildebrand F."/>
            <person name="Pallen M.J."/>
        </authorList>
    </citation>
    <scope>NUCLEOTIDE SEQUENCE</scope>
    <source>
        <strain evidence="2">B3-2255</strain>
    </source>
</reference>
<protein>
    <submittedName>
        <fullName evidence="2">Radical SAM-associated putative lipoprotein</fullName>
    </submittedName>
</protein>
<dbReference type="NCBIfam" id="TIGR04134">
    <property type="entry name" value="lipo_with_rSAM"/>
    <property type="match status" value="1"/>
</dbReference>
<sequence>MKRLLIYLSCLSAVVFMTFSCMSYMDVTDGGRYGCIAVSGMVVGKSADGGQVPVEGLKVTVDYGSGEIFTVYTSPDGVYMSEFYTSAYSSGRLIKVTVTDEDGMENGFYASAEKSINHSSSSGFVGGDGSGFVGTKLYVLDFLLEISGR</sequence>
<dbReference type="EMBL" id="JADILY010000102">
    <property type="protein sequence ID" value="MBO8481868.1"/>
    <property type="molecule type" value="Genomic_DNA"/>
</dbReference>
<dbReference type="InterPro" id="IPR026403">
    <property type="entry name" value="Lipo_with_rSAM"/>
</dbReference>
<keyword evidence="2" id="KW-0449">Lipoprotein</keyword>
<evidence type="ECO:0000313" key="3">
    <source>
        <dbReference type="Proteomes" id="UP000823772"/>
    </source>
</evidence>
<proteinExistence type="predicted"/>